<accession>A0A7X2N4D6</accession>
<dbReference type="Proteomes" id="UP000470082">
    <property type="component" value="Unassembled WGS sequence"/>
</dbReference>
<evidence type="ECO:0000313" key="2">
    <source>
        <dbReference type="EMBL" id="MSS02233.1"/>
    </source>
</evidence>
<evidence type="ECO:0000313" key="3">
    <source>
        <dbReference type="Proteomes" id="UP000470082"/>
    </source>
</evidence>
<keyword evidence="3" id="KW-1185">Reference proteome</keyword>
<evidence type="ECO:0000256" key="1">
    <source>
        <dbReference type="SAM" id="Phobius"/>
    </source>
</evidence>
<dbReference type="RefSeq" id="WP_154461252.1">
    <property type="nucleotide sequence ID" value="NZ_JAQYTQ010000078.1"/>
</dbReference>
<feature type="transmembrane region" description="Helical" evidence="1">
    <location>
        <begin position="41"/>
        <end position="59"/>
    </location>
</feature>
<name>A0A7X2N4D6_9FIRM</name>
<keyword evidence="1" id="KW-0472">Membrane</keyword>
<dbReference type="AlphaFoldDB" id="A0A7X2N4D6"/>
<reference evidence="2 3" key="1">
    <citation type="submission" date="2019-08" db="EMBL/GenBank/DDBJ databases">
        <title>In-depth cultivation of the pig gut microbiome towards novel bacterial diversity and tailored functional studies.</title>
        <authorList>
            <person name="Wylensek D."/>
            <person name="Hitch T.C.A."/>
            <person name="Clavel T."/>
        </authorList>
    </citation>
    <scope>NUCLEOTIDE SEQUENCE [LARGE SCALE GENOMIC DNA]</scope>
    <source>
        <strain evidence="2 3">LKV-178-WT-2G</strain>
    </source>
</reference>
<dbReference type="EMBL" id="VUMM01000024">
    <property type="protein sequence ID" value="MSS02233.1"/>
    <property type="molecule type" value="Genomic_DNA"/>
</dbReference>
<feature type="transmembrane region" description="Helical" evidence="1">
    <location>
        <begin position="71"/>
        <end position="87"/>
    </location>
</feature>
<proteinExistence type="predicted"/>
<comment type="caution">
    <text evidence="2">The sequence shown here is derived from an EMBL/GenBank/DDBJ whole genome shotgun (WGS) entry which is preliminary data.</text>
</comment>
<feature type="transmembrane region" description="Helical" evidence="1">
    <location>
        <begin position="93"/>
        <end position="111"/>
    </location>
</feature>
<keyword evidence="1" id="KW-0812">Transmembrane</keyword>
<gene>
    <name evidence="2" type="ORF">FYJ50_09070</name>
</gene>
<sequence>MKIWKLVSGILSIILSLFVVFQSMFAGMANALDGNGEISGTAGLFVAVFMLAAGIVSIVVRNSEKKGGDRALIVLFLLAAVLGYTLSGSFTDLKIWATWCLICGILSFISMRKKS</sequence>
<organism evidence="2 3">
    <name type="scientific">Floccifex porci</name>
    <dbReference type="NCBI Taxonomy" id="2606629"/>
    <lineage>
        <taxon>Bacteria</taxon>
        <taxon>Bacillati</taxon>
        <taxon>Bacillota</taxon>
        <taxon>Erysipelotrichia</taxon>
        <taxon>Erysipelotrichales</taxon>
        <taxon>Erysipelotrichaceae</taxon>
        <taxon>Floccifex</taxon>
    </lineage>
</organism>
<keyword evidence="1" id="KW-1133">Transmembrane helix</keyword>
<protein>
    <submittedName>
        <fullName evidence="2">Uncharacterized protein</fullName>
    </submittedName>
</protein>